<accession>X1FPS9</accession>
<dbReference type="AlphaFoldDB" id="X1FPS9"/>
<dbReference type="EMBL" id="BARU01006367">
    <property type="protein sequence ID" value="GAH46962.1"/>
    <property type="molecule type" value="Genomic_DNA"/>
</dbReference>
<comment type="caution">
    <text evidence="1">The sequence shown here is derived from an EMBL/GenBank/DDBJ whole genome shotgun (WGS) entry which is preliminary data.</text>
</comment>
<protein>
    <submittedName>
        <fullName evidence="1">Uncharacterized protein</fullName>
    </submittedName>
</protein>
<gene>
    <name evidence="1" type="ORF">S03H2_12520</name>
</gene>
<sequence length="152" mass="17318">MGNEPGKFQIGDACSTCEGVIFDVEKTPKYLAVEFREIIRLCPIDPPPPNGHRFVCKLVQYCYWLAEGKIGDNLYEVWIDLAFNGDTIVKGFFWWSHDYFFESLVKHNCALEGESHLPIPGLPYYECYSGGTYKIDWGSAINEDAFNEQSAL</sequence>
<organism evidence="1">
    <name type="scientific">marine sediment metagenome</name>
    <dbReference type="NCBI Taxonomy" id="412755"/>
    <lineage>
        <taxon>unclassified sequences</taxon>
        <taxon>metagenomes</taxon>
        <taxon>ecological metagenomes</taxon>
    </lineage>
</organism>
<reference evidence="1" key="1">
    <citation type="journal article" date="2014" name="Front. Microbiol.">
        <title>High frequency of phylogenetically diverse reductive dehalogenase-homologous genes in deep subseafloor sedimentary metagenomes.</title>
        <authorList>
            <person name="Kawai M."/>
            <person name="Futagami T."/>
            <person name="Toyoda A."/>
            <person name="Takaki Y."/>
            <person name="Nishi S."/>
            <person name="Hori S."/>
            <person name="Arai W."/>
            <person name="Tsubouchi T."/>
            <person name="Morono Y."/>
            <person name="Uchiyama I."/>
            <person name="Ito T."/>
            <person name="Fujiyama A."/>
            <person name="Inagaki F."/>
            <person name="Takami H."/>
        </authorList>
    </citation>
    <scope>NUCLEOTIDE SEQUENCE</scope>
    <source>
        <strain evidence="1">Expedition CK06-06</strain>
    </source>
</reference>
<evidence type="ECO:0000313" key="1">
    <source>
        <dbReference type="EMBL" id="GAH46962.1"/>
    </source>
</evidence>
<name>X1FPS9_9ZZZZ</name>
<proteinExistence type="predicted"/>